<evidence type="ECO:0000256" key="4">
    <source>
        <dbReference type="ARBA" id="ARBA00022737"/>
    </source>
</evidence>
<comment type="subcellular location">
    <subcellularLocation>
        <location evidence="1">Cytoplasm</location>
    </subcellularLocation>
</comment>
<evidence type="ECO:0000313" key="8">
    <source>
        <dbReference type="EMBL" id="CAA0842025.1"/>
    </source>
</evidence>
<comment type="similarity">
    <text evidence="2">Belongs to the PDCD4 family.</text>
</comment>
<evidence type="ECO:0000256" key="1">
    <source>
        <dbReference type="ARBA" id="ARBA00004496"/>
    </source>
</evidence>
<gene>
    <name evidence="8" type="ORF">SHERM_07894</name>
</gene>
<dbReference type="OrthoDB" id="1682741at2759"/>
<dbReference type="EMBL" id="CACSLK010034598">
    <property type="protein sequence ID" value="CAA0842025.1"/>
    <property type="molecule type" value="Genomic_DNA"/>
</dbReference>
<evidence type="ECO:0000256" key="2">
    <source>
        <dbReference type="ARBA" id="ARBA00005497"/>
    </source>
</evidence>
<dbReference type="GO" id="GO:0005737">
    <property type="term" value="C:cytoplasm"/>
    <property type="evidence" value="ECO:0007669"/>
    <property type="project" value="UniProtKB-SubCell"/>
</dbReference>
<feature type="domain" description="MI" evidence="7">
    <location>
        <begin position="1"/>
        <end position="73"/>
    </location>
</feature>
<dbReference type="InterPro" id="IPR039778">
    <property type="entry name" value="PDCD4"/>
</dbReference>
<dbReference type="GO" id="GO:0045892">
    <property type="term" value="P:negative regulation of DNA-templated transcription"/>
    <property type="evidence" value="ECO:0007669"/>
    <property type="project" value="InterPro"/>
</dbReference>
<evidence type="ECO:0000256" key="5">
    <source>
        <dbReference type="ARBA" id="ARBA00022845"/>
    </source>
</evidence>
<evidence type="ECO:0000256" key="3">
    <source>
        <dbReference type="ARBA" id="ARBA00022490"/>
    </source>
</evidence>
<comment type="caution">
    <text evidence="8">The sequence shown here is derived from an EMBL/GenBank/DDBJ whole genome shotgun (WGS) entry which is preliminary data.</text>
</comment>
<dbReference type="AlphaFoldDB" id="A0A9N7RRR5"/>
<accession>A0A9N7RRR5</accession>
<keyword evidence="3" id="KW-0963">Cytoplasm</keyword>
<dbReference type="PANTHER" id="PTHR12626">
    <property type="entry name" value="PROGRAMMED CELL DEATH 4"/>
    <property type="match status" value="1"/>
</dbReference>
<dbReference type="PANTHER" id="PTHR12626:SF2">
    <property type="entry name" value="MA3 DOMAIN-CONTAINING TRANSLATION REGULATORY FACTOR 2"/>
    <property type="match status" value="1"/>
</dbReference>
<dbReference type="GO" id="GO:0006417">
    <property type="term" value="P:regulation of translation"/>
    <property type="evidence" value="ECO:0007669"/>
    <property type="project" value="UniProtKB-KW"/>
</dbReference>
<keyword evidence="6" id="KW-0539">Nucleus</keyword>
<sequence>MERKNREKEMASVLLSSLCFPSEDVVTGFVMLVESAEGTTLDIPVADEDLAMFLARAVVDEVLTPYELEEIGCNFPSHSRVVGTAVSLLRARLSRERILRCWGCNNGGSVEDVKEKIGKLLVEYGAGGNVGEVCRCIKELGMPFFHHEVVKRCVVMVMERRKERMWGLLRECFGIQLITMGQMGKRFARVAEAIDDLALDVPDVKRQLEGWVRRARDEGWLDGSFAFGSNRVSEV</sequence>
<protein>
    <submittedName>
        <fullName evidence="8">MA3 domain-containing protein</fullName>
    </submittedName>
</protein>
<keyword evidence="9" id="KW-1185">Reference proteome</keyword>
<dbReference type="SMART" id="SM00544">
    <property type="entry name" value="MA3"/>
    <property type="match status" value="1"/>
</dbReference>
<proteinExistence type="inferred from homology"/>
<dbReference type="Proteomes" id="UP001153555">
    <property type="component" value="Unassembled WGS sequence"/>
</dbReference>
<evidence type="ECO:0000259" key="7">
    <source>
        <dbReference type="PROSITE" id="PS51366"/>
    </source>
</evidence>
<dbReference type="InterPro" id="IPR016024">
    <property type="entry name" value="ARM-type_fold"/>
</dbReference>
<dbReference type="InterPro" id="IPR003891">
    <property type="entry name" value="Initiation_fac_eIF4g_MI"/>
</dbReference>
<organism evidence="8 9">
    <name type="scientific">Striga hermonthica</name>
    <name type="common">Purple witchweed</name>
    <name type="synonym">Buchnera hermonthica</name>
    <dbReference type="NCBI Taxonomy" id="68872"/>
    <lineage>
        <taxon>Eukaryota</taxon>
        <taxon>Viridiplantae</taxon>
        <taxon>Streptophyta</taxon>
        <taxon>Embryophyta</taxon>
        <taxon>Tracheophyta</taxon>
        <taxon>Spermatophyta</taxon>
        <taxon>Magnoliopsida</taxon>
        <taxon>eudicotyledons</taxon>
        <taxon>Gunneridae</taxon>
        <taxon>Pentapetalae</taxon>
        <taxon>asterids</taxon>
        <taxon>lamiids</taxon>
        <taxon>Lamiales</taxon>
        <taxon>Orobanchaceae</taxon>
        <taxon>Buchnereae</taxon>
        <taxon>Striga</taxon>
    </lineage>
</organism>
<dbReference type="Gene3D" id="1.25.40.180">
    <property type="match status" value="2"/>
</dbReference>
<reference evidence="8" key="1">
    <citation type="submission" date="2019-12" db="EMBL/GenBank/DDBJ databases">
        <authorList>
            <person name="Scholes J."/>
        </authorList>
    </citation>
    <scope>NUCLEOTIDE SEQUENCE</scope>
</reference>
<keyword evidence="5" id="KW-0810">Translation regulation</keyword>
<dbReference type="SUPFAM" id="SSF48371">
    <property type="entry name" value="ARM repeat"/>
    <property type="match status" value="2"/>
</dbReference>
<feature type="domain" description="MI" evidence="7">
    <location>
        <begin position="112"/>
        <end position="231"/>
    </location>
</feature>
<dbReference type="Pfam" id="PF02847">
    <property type="entry name" value="MA3"/>
    <property type="match status" value="2"/>
</dbReference>
<dbReference type="PROSITE" id="PS51366">
    <property type="entry name" value="MI"/>
    <property type="match status" value="2"/>
</dbReference>
<evidence type="ECO:0000313" key="9">
    <source>
        <dbReference type="Proteomes" id="UP001153555"/>
    </source>
</evidence>
<name>A0A9N7RRR5_STRHE</name>
<evidence type="ECO:0000256" key="6">
    <source>
        <dbReference type="ARBA" id="ARBA00023242"/>
    </source>
</evidence>
<keyword evidence="4" id="KW-0677">Repeat</keyword>